<feature type="transmembrane region" description="Helical" evidence="2">
    <location>
        <begin position="12"/>
        <end position="34"/>
    </location>
</feature>
<proteinExistence type="predicted"/>
<evidence type="ECO:0000256" key="2">
    <source>
        <dbReference type="SAM" id="Phobius"/>
    </source>
</evidence>
<feature type="region of interest" description="Disordered" evidence="1">
    <location>
        <begin position="47"/>
        <end position="151"/>
    </location>
</feature>
<sequence length="151" mass="16536">MVAIFPSDGLAWGVGIVVGAVIAGLILLAIIVALRKTLCPRRELDESDNRFEQTMPAAPREDDPDAALEIESTGSQDIAPEYVGTAFGDSKDEIAVRHIPTNHRGESDEDDRGGHHSEREESDPDLVPPHSVRNVVMRRTAAGNAARRWRY</sequence>
<keyword evidence="2" id="KW-1133">Transmembrane helix</keyword>
<organism evidence="3">
    <name type="scientific">Neobodo designis</name>
    <name type="common">Flagellated protozoan</name>
    <name type="synonym">Bodo designis</name>
    <dbReference type="NCBI Taxonomy" id="312471"/>
    <lineage>
        <taxon>Eukaryota</taxon>
        <taxon>Discoba</taxon>
        <taxon>Euglenozoa</taxon>
        <taxon>Kinetoplastea</taxon>
        <taxon>Metakinetoplastina</taxon>
        <taxon>Neobodonida</taxon>
        <taxon>Neobodo</taxon>
    </lineage>
</organism>
<dbReference type="AlphaFoldDB" id="A0A7S1Q649"/>
<keyword evidence="2" id="KW-0812">Transmembrane</keyword>
<evidence type="ECO:0000313" key="3">
    <source>
        <dbReference type="EMBL" id="CAD9118296.1"/>
    </source>
</evidence>
<protein>
    <submittedName>
        <fullName evidence="3">Uncharacterized protein</fullName>
    </submittedName>
</protein>
<accession>A0A7S1Q649</accession>
<name>A0A7S1Q649_NEODS</name>
<keyword evidence="2" id="KW-0472">Membrane</keyword>
<gene>
    <name evidence="3" type="ORF">NDES1114_LOCUS15947</name>
</gene>
<evidence type="ECO:0000256" key="1">
    <source>
        <dbReference type="SAM" id="MobiDB-lite"/>
    </source>
</evidence>
<dbReference type="EMBL" id="HBGF01024078">
    <property type="protein sequence ID" value="CAD9118296.1"/>
    <property type="molecule type" value="Transcribed_RNA"/>
</dbReference>
<reference evidence="3" key="1">
    <citation type="submission" date="2021-01" db="EMBL/GenBank/DDBJ databases">
        <authorList>
            <person name="Corre E."/>
            <person name="Pelletier E."/>
            <person name="Niang G."/>
            <person name="Scheremetjew M."/>
            <person name="Finn R."/>
            <person name="Kale V."/>
            <person name="Holt S."/>
            <person name="Cochrane G."/>
            <person name="Meng A."/>
            <person name="Brown T."/>
            <person name="Cohen L."/>
        </authorList>
    </citation>
    <scope>NUCLEOTIDE SEQUENCE</scope>
    <source>
        <strain evidence="3">CCAP 1951/1</strain>
    </source>
</reference>